<sequence>MDTDEIPVSTLGARKSAQTARRVFASQLDSDSATDDSGDNTRSYKTKKRKRKLKTSSKDKLKDKPDVSQSISAAPKPSKSASRNESTSSRPKSAFNYSKPSEHQGQELLESATPRPRPRPKPIVKKKDPTPQPQPAIVDDDDLSDLTSLGSSRDSRSLSRDSSVVIVDATFPPEFQPMPGPSSKCDNTSAQRNSSSWSLDTLGSYVWVLLDPSTKLVFNPEDCKEDLRDRLWWPGKIKSSCTTDIPLKVQLYGSGFNVVDIHSPCESNILPKLNDLGVTRFQVPTFHSIGRSSLEDAGLLASPRKKAKDNSHERKKEWENKWENAVRKMLDDITAEADSDELPEAAAAFDFSVIPLYRTFSSISNIGNTISSQGASARSGKGKRKRNEGRSSTEEDDFCHTEDDREVWKPPPVDDDLSVPGELVLAREKNSQSADYWPAKLIAYVPPKRKTEQPKYTTLWLDGTVKDIPRSWFYTMYQTEYGTCKLGTFVSEVVEVHNDHDDDQADSLGLREPSPSPVPDNPAPPKDLFCQLSIREQFAYTKGVLLLILKNEYLPTQKRHQMFIQGGKDRKAVTNNSILRGSMDPRDVEKLQFYVRHWCLRDGGRKAADDQEETDSPLIASEAPIIPTTSNNEQRLMDSKPKDNSVTSVEIDSTPIKEAPPPRDPDGDGLDENMLDPGSPAVTEPVPISSPVQPPSSSILIGLERDDSFISDSPFATAMTSDHVSIADTSVPPPSEQVDDLSDDLSDLTDLEENHTSVWKAPLDNRLTGSPDYEALSPIAKVDVRTIPTNNLVIHAETHLVKYCMNIILPEAIRQILLWRTGHRSSVEPLSPREEQELYDKGQKLLEERDWVGDVLRYRKLMEQGNERKKGKISNSQQTASTSGSSRRRRQ</sequence>
<feature type="compositionally biased region" description="Basic and acidic residues" evidence="1">
    <location>
        <begin position="56"/>
        <end position="66"/>
    </location>
</feature>
<feature type="region of interest" description="Disordered" evidence="1">
    <location>
        <begin position="604"/>
        <end position="697"/>
    </location>
</feature>
<comment type="caution">
    <text evidence="2">The sequence shown here is derived from an EMBL/GenBank/DDBJ whole genome shotgun (WGS) entry which is preliminary data.</text>
</comment>
<feature type="region of interest" description="Disordered" evidence="1">
    <location>
        <begin position="368"/>
        <end position="414"/>
    </location>
</feature>
<feature type="region of interest" description="Disordered" evidence="1">
    <location>
        <begin position="866"/>
        <end position="891"/>
    </location>
</feature>
<feature type="compositionally biased region" description="Pro residues" evidence="1">
    <location>
        <begin position="514"/>
        <end position="525"/>
    </location>
</feature>
<accession>A0A409Y8Q6</accession>
<dbReference type="EMBL" id="NHTK01001361">
    <property type="protein sequence ID" value="PPQ99359.1"/>
    <property type="molecule type" value="Genomic_DNA"/>
</dbReference>
<evidence type="ECO:0000313" key="3">
    <source>
        <dbReference type="Proteomes" id="UP000284842"/>
    </source>
</evidence>
<gene>
    <name evidence="2" type="ORF">CVT24_009224</name>
</gene>
<dbReference type="Proteomes" id="UP000284842">
    <property type="component" value="Unassembled WGS sequence"/>
</dbReference>
<proteinExistence type="predicted"/>
<feature type="compositionally biased region" description="Low complexity" evidence="1">
    <location>
        <begin position="685"/>
        <end position="697"/>
    </location>
</feature>
<dbReference type="InParanoid" id="A0A409Y8Q6"/>
<feature type="compositionally biased region" description="Low complexity" evidence="1">
    <location>
        <begin position="68"/>
        <end position="81"/>
    </location>
</feature>
<feature type="region of interest" description="Disordered" evidence="1">
    <location>
        <begin position="501"/>
        <end position="525"/>
    </location>
</feature>
<feature type="compositionally biased region" description="Basic residues" evidence="1">
    <location>
        <begin position="44"/>
        <end position="55"/>
    </location>
</feature>
<evidence type="ECO:0000256" key="1">
    <source>
        <dbReference type="SAM" id="MobiDB-lite"/>
    </source>
</evidence>
<evidence type="ECO:0000313" key="2">
    <source>
        <dbReference type="EMBL" id="PPQ99359.1"/>
    </source>
</evidence>
<dbReference type="AlphaFoldDB" id="A0A409Y8Q6"/>
<dbReference type="STRING" id="181874.A0A409Y8Q6"/>
<organism evidence="2 3">
    <name type="scientific">Panaeolus cyanescens</name>
    <dbReference type="NCBI Taxonomy" id="181874"/>
    <lineage>
        <taxon>Eukaryota</taxon>
        <taxon>Fungi</taxon>
        <taxon>Dikarya</taxon>
        <taxon>Basidiomycota</taxon>
        <taxon>Agaricomycotina</taxon>
        <taxon>Agaricomycetes</taxon>
        <taxon>Agaricomycetidae</taxon>
        <taxon>Agaricales</taxon>
        <taxon>Agaricineae</taxon>
        <taxon>Galeropsidaceae</taxon>
        <taxon>Panaeolus</taxon>
    </lineage>
</organism>
<feature type="region of interest" description="Disordered" evidence="1">
    <location>
        <begin position="25"/>
        <end position="193"/>
    </location>
</feature>
<feature type="compositionally biased region" description="Low complexity" evidence="1">
    <location>
        <begin position="874"/>
        <end position="885"/>
    </location>
</feature>
<protein>
    <submittedName>
        <fullName evidence="2">Uncharacterized protein</fullName>
    </submittedName>
</protein>
<feature type="compositionally biased region" description="Polar residues" evidence="1">
    <location>
        <begin position="184"/>
        <end position="193"/>
    </location>
</feature>
<name>A0A409Y8Q6_9AGAR</name>
<keyword evidence="3" id="KW-1185">Reference proteome</keyword>
<feature type="compositionally biased region" description="Polar residues" evidence="1">
    <location>
        <begin position="83"/>
        <end position="99"/>
    </location>
</feature>
<dbReference type="OrthoDB" id="2505887at2759"/>
<feature type="compositionally biased region" description="Basic and acidic residues" evidence="1">
    <location>
        <begin position="388"/>
        <end position="408"/>
    </location>
</feature>
<reference evidence="2 3" key="1">
    <citation type="journal article" date="2018" name="Evol. Lett.">
        <title>Horizontal gene cluster transfer increased hallucinogenic mushroom diversity.</title>
        <authorList>
            <person name="Reynolds H.T."/>
            <person name="Vijayakumar V."/>
            <person name="Gluck-Thaler E."/>
            <person name="Korotkin H.B."/>
            <person name="Matheny P.B."/>
            <person name="Slot J.C."/>
        </authorList>
    </citation>
    <scope>NUCLEOTIDE SEQUENCE [LARGE SCALE GENOMIC DNA]</scope>
    <source>
        <strain evidence="2 3">2629</strain>
    </source>
</reference>